<dbReference type="RefSeq" id="WP_073023475.1">
    <property type="nucleotide sequence ID" value="NZ_FQZS01000003.1"/>
</dbReference>
<evidence type="ECO:0000313" key="1">
    <source>
        <dbReference type="EMBL" id="SHI40649.1"/>
    </source>
</evidence>
<dbReference type="Proteomes" id="UP000184442">
    <property type="component" value="Unassembled WGS sequence"/>
</dbReference>
<name>A0A1M6AVR4_9FIRM</name>
<gene>
    <name evidence="1" type="ORF">SAMN02745176_00144</name>
</gene>
<keyword evidence="2" id="KW-1185">Reference proteome</keyword>
<reference evidence="1 2" key="1">
    <citation type="submission" date="2016-11" db="EMBL/GenBank/DDBJ databases">
        <authorList>
            <person name="Jaros S."/>
            <person name="Januszkiewicz K."/>
            <person name="Wedrychowicz H."/>
        </authorList>
    </citation>
    <scope>NUCLEOTIDE SEQUENCE [LARGE SCALE GENOMIC DNA]</scope>
    <source>
        <strain evidence="1 2">DSM 19022</strain>
    </source>
</reference>
<accession>A0A1M6AVR4</accession>
<organism evidence="1 2">
    <name type="scientific">Lutispora thermophila DSM 19022</name>
    <dbReference type="NCBI Taxonomy" id="1122184"/>
    <lineage>
        <taxon>Bacteria</taxon>
        <taxon>Bacillati</taxon>
        <taxon>Bacillota</taxon>
        <taxon>Clostridia</taxon>
        <taxon>Lutisporales</taxon>
        <taxon>Lutisporaceae</taxon>
        <taxon>Lutispora</taxon>
    </lineage>
</organism>
<protein>
    <submittedName>
        <fullName evidence="1">Uncharacterized protein</fullName>
    </submittedName>
</protein>
<dbReference type="STRING" id="1122184.SAMN02745176_00144"/>
<dbReference type="AlphaFoldDB" id="A0A1M6AVR4"/>
<sequence>MLKKLNWKEAYANWFEDAELPEIKKLNSEVDKQLEDWLPDEVFNEIYMKTAELEALNQEAGFEAGFRAGMVAALKAITNVSDDDTIIKITPEEVAELVISVKEIGSPEAAFMVANFFIEKTEATA</sequence>
<dbReference type="OrthoDB" id="9854397at2"/>
<evidence type="ECO:0000313" key="2">
    <source>
        <dbReference type="Proteomes" id="UP000184442"/>
    </source>
</evidence>
<proteinExistence type="predicted"/>
<dbReference type="EMBL" id="FQZS01000003">
    <property type="protein sequence ID" value="SHI40649.1"/>
    <property type="molecule type" value="Genomic_DNA"/>
</dbReference>